<accession>A0A075VP60</accession>
<comment type="subcellular location">
    <subcellularLocation>
        <location evidence="2">Host cell junction</location>
        <location evidence="2">Host plasmodesma</location>
    </subcellularLocation>
    <subcellularLocation>
        <location evidence="1">Host cytoplasm</location>
        <location evidence="1">Host cytoskeleton</location>
    </subcellularLocation>
</comment>
<dbReference type="InterPro" id="IPR001022">
    <property type="entry name" value="TMV_movement"/>
</dbReference>
<evidence type="ECO:0000256" key="12">
    <source>
        <dbReference type="RuleBase" id="RU004373"/>
    </source>
</evidence>
<organism evidence="14">
    <name type="scientific">Cucumber green mottle mosaic virus</name>
    <dbReference type="NCBI Taxonomy" id="12235"/>
    <lineage>
        <taxon>Viruses</taxon>
        <taxon>Riboviria</taxon>
        <taxon>Orthornavirae</taxon>
        <taxon>Kitrinoviricota</taxon>
        <taxon>Alsuviricetes</taxon>
        <taxon>Martellivirales</taxon>
        <taxon>Virgaviridae</taxon>
        <taxon>Tobamovirus</taxon>
        <taxon>Tobamovirus viridimaculae</taxon>
    </lineage>
</organism>
<comment type="similarity">
    <text evidence="3 12">Belongs to the tobamovirus movement protein family.</text>
</comment>
<keyword evidence="6 12" id="KW-0694">RNA-binding</keyword>
<reference evidence="14" key="1">
    <citation type="submission" date="2014-04" db="EMBL/GenBank/DDBJ databases">
        <title>Complete Genomic Sequence of Melon Isolate of Cucumber Green Mottle Mosaic Virus.</title>
        <authorList>
            <person name="Zhu X."/>
            <person name="Li G."/>
            <person name="Zhao L."/>
        </authorList>
    </citation>
    <scope>NUCLEOTIDE SEQUENCE</scope>
    <source>
        <strain evidence="14">SD Melon</strain>
    </source>
</reference>
<keyword evidence="10" id="KW-1035">Host cytoplasm</keyword>
<keyword evidence="5 12" id="KW-0813">Transport</keyword>
<proteinExistence type="inferred from homology"/>
<evidence type="ECO:0000313" key="14">
    <source>
        <dbReference type="EMBL" id="AIG88644.1"/>
    </source>
</evidence>
<keyword evidence="8" id="KW-1031">Host cell junction</keyword>
<dbReference type="EMBL" id="KJ754197">
    <property type="protein sequence ID" value="AIG88644.1"/>
    <property type="molecule type" value="Genomic_RNA"/>
</dbReference>
<dbReference type="InterPro" id="IPR028919">
    <property type="entry name" value="Viral_movement"/>
</dbReference>
<evidence type="ECO:0000256" key="11">
    <source>
        <dbReference type="ARBA" id="ARBA00030527"/>
    </source>
</evidence>
<dbReference type="GO" id="GO:0003723">
    <property type="term" value="F:RNA binding"/>
    <property type="evidence" value="ECO:0007669"/>
    <property type="project" value="UniProtKB-KW"/>
</dbReference>
<evidence type="ECO:0000256" key="13">
    <source>
        <dbReference type="SAM" id="MobiDB-lite"/>
    </source>
</evidence>
<dbReference type="GO" id="GO:0044219">
    <property type="term" value="C:host cell plasmodesma"/>
    <property type="evidence" value="ECO:0007669"/>
    <property type="project" value="UniProtKB-SubCell"/>
</dbReference>
<evidence type="ECO:0000256" key="1">
    <source>
        <dbReference type="ARBA" id="ARBA00004133"/>
    </source>
</evidence>
<comment type="function">
    <text evidence="12">Transports viral genome to neighboring plant cells directly through plasmosdesmata, without any budding. The movement protein allows efficient cell to cell propagation, by bypassing the host cell wall barrier. Forms a ribonucleoprotein complex with viral RNA.</text>
</comment>
<dbReference type="GO" id="GO:0046740">
    <property type="term" value="P:transport of virus in host, cell to cell"/>
    <property type="evidence" value="ECO:0007669"/>
    <property type="project" value="UniProtKB-KW"/>
</dbReference>
<protein>
    <recommendedName>
        <fullName evidence="4 12">Movement protein</fullName>
    </recommendedName>
    <alternativeName>
        <fullName evidence="11 12">Cell-to-cell transport protein</fullName>
    </alternativeName>
</protein>
<evidence type="ECO:0000256" key="6">
    <source>
        <dbReference type="ARBA" id="ARBA00022884"/>
    </source>
</evidence>
<keyword evidence="7 12" id="KW-0916">Viral movement protein</keyword>
<evidence type="ECO:0000256" key="8">
    <source>
        <dbReference type="ARBA" id="ARBA00023081"/>
    </source>
</evidence>
<dbReference type="GO" id="GO:0044163">
    <property type="term" value="C:host cytoskeleton"/>
    <property type="evidence" value="ECO:0007669"/>
    <property type="project" value="UniProtKB-SubCell"/>
</dbReference>
<feature type="region of interest" description="Disordered" evidence="13">
    <location>
        <begin position="219"/>
        <end position="264"/>
    </location>
</feature>
<evidence type="ECO:0000256" key="4">
    <source>
        <dbReference type="ARBA" id="ARBA00014660"/>
    </source>
</evidence>
<evidence type="ECO:0000256" key="7">
    <source>
        <dbReference type="ARBA" id="ARBA00023031"/>
    </source>
</evidence>
<evidence type="ECO:0000256" key="5">
    <source>
        <dbReference type="ARBA" id="ARBA00022448"/>
    </source>
</evidence>
<evidence type="ECO:0000256" key="2">
    <source>
        <dbReference type="ARBA" id="ARBA00004621"/>
    </source>
</evidence>
<evidence type="ECO:0000256" key="9">
    <source>
        <dbReference type="ARBA" id="ARBA00023111"/>
    </source>
</evidence>
<name>A0A075VP60_9VIRU</name>
<evidence type="ECO:0000256" key="10">
    <source>
        <dbReference type="ARBA" id="ARBA00023200"/>
    </source>
</evidence>
<feature type="compositionally biased region" description="Basic residues" evidence="13">
    <location>
        <begin position="231"/>
        <end position="240"/>
    </location>
</feature>
<sequence>MSLSKVSVENSLKPEKFVKISWVDKLLPNYFSILKYLSITDFSVVKAQSYESLVPVKLLRGVDLTKHLYVTLLGVVVSGVWNVPESCRGGATVALVDTRMHSVAEGTICKFSAPATVREFSVRFIPNYSVVAADALRDPWSLFVRLSNVGIKDGFHPLTLEVACLVATTNPIIKKGLRASVVESVVSSDQSIVLDSLSEKVEPFFDKVPISAAVMARDPSYRSRSQSVGGRGKRHSKPPNRRLDSASEESSSVSFEDGLQSDHT</sequence>
<gene>
    <name evidence="12" type="primary">MP</name>
</gene>
<keyword evidence="9" id="KW-1037">Host cytoskeleton</keyword>
<evidence type="ECO:0000256" key="3">
    <source>
        <dbReference type="ARBA" id="ARBA00006984"/>
    </source>
</evidence>
<dbReference type="Pfam" id="PF01107">
    <property type="entry name" value="MP"/>
    <property type="match status" value="1"/>
</dbReference>
<dbReference type="PRINTS" id="PR00964">
    <property type="entry name" value="MOVEMENT"/>
</dbReference>